<comment type="caution">
    <text evidence="3">The sequence shown here is derived from an EMBL/GenBank/DDBJ whole genome shotgun (WGS) entry which is preliminary data.</text>
</comment>
<dbReference type="CDD" id="cd03801">
    <property type="entry name" value="GT4_PimA-like"/>
    <property type="match status" value="1"/>
</dbReference>
<dbReference type="STRING" id="1562698.DESAMIL20_1957"/>
<dbReference type="Pfam" id="PF00534">
    <property type="entry name" value="Glycos_transf_1"/>
    <property type="match status" value="3"/>
</dbReference>
<dbReference type="PANTHER" id="PTHR46401:SF2">
    <property type="entry name" value="GLYCOSYLTRANSFERASE WBBK-RELATED"/>
    <property type="match status" value="1"/>
</dbReference>
<dbReference type="InterPro" id="IPR001296">
    <property type="entry name" value="Glyco_trans_1"/>
</dbReference>
<keyword evidence="4" id="KW-1185">Reference proteome</keyword>
<dbReference type="SUPFAM" id="SSF53756">
    <property type="entry name" value="UDP-Glycosyltransferase/glycogen phosphorylase"/>
    <property type="match status" value="3"/>
</dbReference>
<keyword evidence="1 3" id="KW-0808">Transferase</keyword>
<evidence type="ECO:0000256" key="1">
    <source>
        <dbReference type="ARBA" id="ARBA00022679"/>
    </source>
</evidence>
<dbReference type="OrthoDB" id="5419094at2"/>
<accession>A0A1X4XY16</accession>
<protein>
    <submittedName>
        <fullName evidence="3">Glycosyl transferase, group 1 family protein</fullName>
    </submittedName>
</protein>
<dbReference type="CDD" id="cd03809">
    <property type="entry name" value="GT4_MtfB-like"/>
    <property type="match status" value="2"/>
</dbReference>
<proteinExistence type="predicted"/>
<evidence type="ECO:0000313" key="4">
    <source>
        <dbReference type="Proteomes" id="UP000194141"/>
    </source>
</evidence>
<dbReference type="PANTHER" id="PTHR46401">
    <property type="entry name" value="GLYCOSYLTRANSFERASE WBBK-RELATED"/>
    <property type="match status" value="1"/>
</dbReference>
<dbReference type="Proteomes" id="UP000194141">
    <property type="component" value="Unassembled WGS sequence"/>
</dbReference>
<dbReference type="EMBL" id="MDSU01000018">
    <property type="protein sequence ID" value="OSS42404.1"/>
    <property type="molecule type" value="Genomic_DNA"/>
</dbReference>
<dbReference type="GO" id="GO:0016757">
    <property type="term" value="F:glycosyltransferase activity"/>
    <property type="evidence" value="ECO:0007669"/>
    <property type="project" value="InterPro"/>
</dbReference>
<organism evidence="3 4">
    <name type="scientific">Desulfurella amilsii</name>
    <dbReference type="NCBI Taxonomy" id="1562698"/>
    <lineage>
        <taxon>Bacteria</taxon>
        <taxon>Pseudomonadati</taxon>
        <taxon>Campylobacterota</taxon>
        <taxon>Desulfurellia</taxon>
        <taxon>Desulfurellales</taxon>
        <taxon>Desulfurellaceae</taxon>
        <taxon>Desulfurella</taxon>
    </lineage>
</organism>
<evidence type="ECO:0000259" key="2">
    <source>
        <dbReference type="Pfam" id="PF00534"/>
    </source>
</evidence>
<name>A0A1X4XY16_9BACT</name>
<reference evidence="3 4" key="1">
    <citation type="journal article" date="2017" name="Front. Microbiol.">
        <title>Genome Sequence of Desulfurella amilsii Strain TR1 and Comparative Genomics of Desulfurellaceae Family.</title>
        <authorList>
            <person name="Florentino A.P."/>
            <person name="Stams A.J."/>
            <person name="Sanchez-Andrea I."/>
        </authorList>
    </citation>
    <scope>NUCLEOTIDE SEQUENCE [LARGE SCALE GENOMIC DNA]</scope>
    <source>
        <strain evidence="3 4">TR1</strain>
    </source>
</reference>
<feature type="domain" description="Glycosyl transferase family 1" evidence="2">
    <location>
        <begin position="628"/>
        <end position="797"/>
    </location>
</feature>
<dbReference type="RefSeq" id="WP_086034657.1">
    <property type="nucleotide sequence ID" value="NZ_MDSU01000018.1"/>
</dbReference>
<gene>
    <name evidence="3" type="ORF">DESAMIL20_1957</name>
</gene>
<sequence length="1260" mass="144377">MRIVLDLQACQSESRFRGMGRYSMSLAKAIAKNACDHEIWLSLNALFIDTIPYIRQSFEGLIPKERIFVFSAHGPVAEADPQNEWRARASELIREYVIISQLKPDIVHINSLFEGFFDDAVTSIGKFDSKILTAVTLYDLIPYVNPENYLYNEQIKKWYYRKIQSFKNASLFLAISEYSKKEAINNLGIAQENIINISAATDESFKPLKYSEEQKKSIFNRCNNIKEPFIMYAPGGFDERKNIKRLIEAYGMLPFTIKKEHQLVITGKIADETKHDLSVYAKKFNIGNNQLIFTPYLKDDDLIALYNLCKLFVYPSLYEGFGLPPLEAMACQAATIGSNSTSIPEVIGRQDALFDPFSAKSISDKIYEALTNDSFLNSLKEHALKQAKKFSWNESAKRAIEAFEIIHQNHNSRKPISADSKLSYKPRLAFLSPLPPERSGISNYSKELLPELALYYDICLIVDQPNVEDAYLKANFSIHDIPWFEANIKKFDRILYQFGNSPFHKHMFLLLKKYPGVVVLHDFYLGHVINWMEVYGYIPDFFKQSLYYSHGYNALIFLNENAIKKTVYAYPVNKKILDDSIGIIVHSQHSIEKAEEWYGINHGYNFSYIPHLRGCAKAINYNDTIGIRSTLGFAKDDFVICSFGFLGVAKLNHRLLNAFLNSSLCKCKNCRLIFVGENHGDDYGKNILETIKKSGLQKNIEITGFVDETIYQQYLSVCDVAVQLRSISRGETSGAVLDVLAHGIPLIVNAHGTNAEYPEDILIKLPDEFDDEGLINALEKLKNDAELREKLSIAGRKYILEHNNPKKIANNYFNAIENFYLNSEHTKYKNLINLLSNIDTNIKPSHKDIVSISESIANCSFKTSQKQLFIDISALVQYDLKTGIERVTKAIMFELLKNPPEGFRIEPIFFDGDHYRYARKFTFKFLNIDQCGEQCGINDDIIQQGRNDIFLGLDLNWEYLEARNKILRLYNSYGVKIYFIVYDLLPIRHPEWFPPGDTKKAFENWLKMIYEVSSGLISISKSTANDLINWFKENNYNRIEPVNSAYFHQGADIKNNFPITGIPQDAKLLLEKLYAAPTFLMVGTIEPRKGYLQAIEAFNLLWQENISINLVVVGKEGWKGLPINQRRTIPLILSELIKHQELNKHLFWLEGISDEYLEEVYKTSTCLIAASEGEGFGLPLIEAAHHKLPIIARGIAVFREVAGDYAFYFNGNKPEDLAKAIKDWLNLYKEGKHPKSDDMPWLTWKQSTEQLMNIIFNDKG</sequence>
<evidence type="ECO:0000313" key="3">
    <source>
        <dbReference type="EMBL" id="OSS42404.1"/>
    </source>
</evidence>
<dbReference type="Gene3D" id="3.40.50.2000">
    <property type="entry name" value="Glycogen Phosphorylase B"/>
    <property type="match status" value="4"/>
</dbReference>
<feature type="domain" description="Glycosyl transferase family 1" evidence="2">
    <location>
        <begin position="1077"/>
        <end position="1230"/>
    </location>
</feature>
<feature type="domain" description="Glycosyl transferase family 1" evidence="2">
    <location>
        <begin position="223"/>
        <end position="385"/>
    </location>
</feature>
<dbReference type="AlphaFoldDB" id="A0A1X4XY16"/>